<proteinExistence type="predicted"/>
<evidence type="ECO:0000313" key="2">
    <source>
        <dbReference type="Proteomes" id="UP001281410"/>
    </source>
</evidence>
<gene>
    <name evidence="1" type="ORF">Dsin_015040</name>
</gene>
<sequence length="114" mass="12549">MFAVCFSFTRLATFSHHHHSPVTTLPTSQQLFALKSPVTTHHSLPTPLFVRHLRSVSVSLYLFSRLGVAVFVPSRRRCPSPVAAARHKIRYSSGGVQSSFSLITPSSAVCQVQT</sequence>
<dbReference type="EMBL" id="JANJYJ010000004">
    <property type="protein sequence ID" value="KAK3221070.1"/>
    <property type="molecule type" value="Genomic_DNA"/>
</dbReference>
<dbReference type="AlphaFoldDB" id="A0AAE0AP04"/>
<comment type="caution">
    <text evidence="1">The sequence shown here is derived from an EMBL/GenBank/DDBJ whole genome shotgun (WGS) entry which is preliminary data.</text>
</comment>
<evidence type="ECO:0000313" key="1">
    <source>
        <dbReference type="EMBL" id="KAK3221070.1"/>
    </source>
</evidence>
<dbReference type="Proteomes" id="UP001281410">
    <property type="component" value="Unassembled WGS sequence"/>
</dbReference>
<name>A0AAE0AP04_9ROSI</name>
<protein>
    <submittedName>
        <fullName evidence="1">Uncharacterized protein</fullName>
    </submittedName>
</protein>
<keyword evidence="2" id="KW-1185">Reference proteome</keyword>
<organism evidence="1 2">
    <name type="scientific">Dipteronia sinensis</name>
    <dbReference type="NCBI Taxonomy" id="43782"/>
    <lineage>
        <taxon>Eukaryota</taxon>
        <taxon>Viridiplantae</taxon>
        <taxon>Streptophyta</taxon>
        <taxon>Embryophyta</taxon>
        <taxon>Tracheophyta</taxon>
        <taxon>Spermatophyta</taxon>
        <taxon>Magnoliopsida</taxon>
        <taxon>eudicotyledons</taxon>
        <taxon>Gunneridae</taxon>
        <taxon>Pentapetalae</taxon>
        <taxon>rosids</taxon>
        <taxon>malvids</taxon>
        <taxon>Sapindales</taxon>
        <taxon>Sapindaceae</taxon>
        <taxon>Hippocastanoideae</taxon>
        <taxon>Acereae</taxon>
        <taxon>Dipteronia</taxon>
    </lineage>
</organism>
<accession>A0AAE0AP04</accession>
<reference evidence="1" key="1">
    <citation type="journal article" date="2023" name="Plant J.">
        <title>Genome sequences and population genomics provide insights into the demographic history, inbreeding, and mutation load of two 'living fossil' tree species of Dipteronia.</title>
        <authorList>
            <person name="Feng Y."/>
            <person name="Comes H.P."/>
            <person name="Chen J."/>
            <person name="Zhu S."/>
            <person name="Lu R."/>
            <person name="Zhang X."/>
            <person name="Li P."/>
            <person name="Qiu J."/>
            <person name="Olsen K.M."/>
            <person name="Qiu Y."/>
        </authorList>
    </citation>
    <scope>NUCLEOTIDE SEQUENCE</scope>
    <source>
        <strain evidence="1">NBL</strain>
    </source>
</reference>